<comment type="caution">
    <text evidence="2">The sequence shown here is derived from an EMBL/GenBank/DDBJ whole genome shotgun (WGS) entry which is preliminary data.</text>
</comment>
<feature type="domain" description="Gp28/Gp37-like" evidence="1">
    <location>
        <begin position="38"/>
        <end position="528"/>
    </location>
</feature>
<dbReference type="EMBL" id="ADNW02000010">
    <property type="protein sequence ID" value="EGD23979.1"/>
    <property type="molecule type" value="Genomic_DNA"/>
</dbReference>
<dbReference type="RefSeq" id="WP_005515298.1">
    <property type="nucleotide sequence ID" value="NZ_CM001149.1"/>
</dbReference>
<sequence>MAVDLNASLEEQCEAIWQATLDAEREDWEIRNADPLIKLADGNQVIRYLLFDVQDLKFSEIENNTGQASFLLDVDHYVAAWVIDKDGRRARGEGANIHIDIEIAGVRWSGRAEPPKVERGTDGRRYVRLTFLHDYENLKWIDCWPNPFLPAIFQFPRMFVLAGPAIWALKTALFVNLWRLNSSIWQIPDDPMNPSTWLDGLDMSNWDIVVNPTTFFQDMAAGTPWCVFASRWGTWHDVAAPILADSELTVVCRRWRTGDPDPWLGADIKDGALVVDIVDKSGAMTGTSHGGTIFDGLFRTIQEFTADFLDTTESLLTGGPTSDLFVPGRGTNKAWPHVYYPSDSPGSVETVFTDATSRGVIMNTGGHSMPGVNETISAGIQAIGDIVGNALFIGSIGGSIDTLLRPFYEDTVAAWISVKLPQRIAEQGDSHYWEKTIESPGKAYTLSSLMVIRQAMWETRAYTSASMSIRAAEPYVIGWPGTGDFWVGDRIITDLGAELSDRVIVNRVSQIDYERPRGTRGNWSVAVGPKQDEDPLVEMAARVANLKEIGKTLGVF</sequence>
<name>E9T0M8_RHOHA</name>
<dbReference type="AlphaFoldDB" id="E9T0M8"/>
<proteinExistence type="predicted"/>
<dbReference type="OrthoDB" id="4410004at2"/>
<keyword evidence="3" id="KW-1185">Reference proteome</keyword>
<evidence type="ECO:0000313" key="2">
    <source>
        <dbReference type="EMBL" id="EGD23979.1"/>
    </source>
</evidence>
<evidence type="ECO:0000313" key="3">
    <source>
        <dbReference type="Proteomes" id="UP000004245"/>
    </source>
</evidence>
<dbReference type="HOGENOM" id="CLU_032806_0_0_11"/>
<dbReference type="InterPro" id="IPR029432">
    <property type="entry name" value="Gp28/Gp37-like_dom"/>
</dbReference>
<protein>
    <recommendedName>
        <fullName evidence="1">Gp28/Gp37-like domain-containing protein</fullName>
    </recommendedName>
</protein>
<gene>
    <name evidence="2" type="ORF">HMPREF0724_12187</name>
</gene>
<dbReference type="Proteomes" id="UP000004245">
    <property type="component" value="Unassembled WGS sequence"/>
</dbReference>
<reference evidence="2" key="1">
    <citation type="submission" date="2011-01" db="EMBL/GenBank/DDBJ databases">
        <authorList>
            <person name="Muzny D."/>
            <person name="Qin X."/>
            <person name="Buhay C."/>
            <person name="Dugan-Rocha S."/>
            <person name="Ding Y."/>
            <person name="Chen G."/>
            <person name="Hawes A."/>
            <person name="Holder M."/>
            <person name="Jhangiani S."/>
            <person name="Johnson A."/>
            <person name="Khan Z."/>
            <person name="Li Z."/>
            <person name="Liu W."/>
            <person name="Liu X."/>
            <person name="Perez L."/>
            <person name="Shen H."/>
            <person name="Wang Q."/>
            <person name="Watt J."/>
            <person name="Xi L."/>
            <person name="Xin Y."/>
            <person name="Zhou J."/>
            <person name="Deng J."/>
            <person name="Jiang H."/>
            <person name="Liu Y."/>
            <person name="Qu J."/>
            <person name="Song X.-Z."/>
            <person name="Zhang L."/>
            <person name="Villasana D."/>
            <person name="Johnson A."/>
            <person name="Liu J."/>
            <person name="Liyanage D."/>
            <person name="Lorensuhewa L."/>
            <person name="Robinson T."/>
            <person name="Song A."/>
            <person name="Song B.-B."/>
            <person name="Dinh H."/>
            <person name="Thornton R."/>
            <person name="Coyle M."/>
            <person name="Francisco L."/>
            <person name="Jackson L."/>
            <person name="Javaid M."/>
            <person name="Korchina V."/>
            <person name="Kovar C."/>
            <person name="Mata R."/>
            <person name="Mathew T."/>
            <person name="Ngo R."/>
            <person name="Nguyen L."/>
            <person name="Nguyen N."/>
            <person name="Okwuonu G."/>
            <person name="Ongeri F."/>
            <person name="Pham C."/>
            <person name="Simmons D."/>
            <person name="Wilczek-Boney K."/>
            <person name="Hale W."/>
            <person name="Jakkamsetti A."/>
            <person name="Pham P."/>
            <person name="Ruth R."/>
            <person name="San Lucas F."/>
            <person name="Warren J."/>
            <person name="Zhang J."/>
            <person name="Zhao Z."/>
            <person name="Zhou C."/>
            <person name="Zhu D."/>
            <person name="Lee S."/>
            <person name="Bess C."/>
            <person name="Blankenburg K."/>
            <person name="Forbes L."/>
            <person name="Fu Q."/>
            <person name="Gubbala S."/>
            <person name="Hirani K."/>
            <person name="Jayaseelan J.C."/>
            <person name="Lara F."/>
            <person name="Munidasa M."/>
            <person name="Palculict T."/>
            <person name="Patil S."/>
            <person name="Pu L.-L."/>
            <person name="Saada N."/>
            <person name="Tang L."/>
            <person name="Weissenberger G."/>
            <person name="Zhu Y."/>
            <person name="Hemphill L."/>
            <person name="Shang Y."/>
            <person name="Youmans B."/>
            <person name="Ayvaz T."/>
            <person name="Ross M."/>
            <person name="Santibanez J."/>
            <person name="Aqrawi P."/>
            <person name="Gross S."/>
            <person name="Joshi V."/>
            <person name="Fowler G."/>
            <person name="Nazareth L."/>
            <person name="Reid J."/>
            <person name="Worley K."/>
            <person name="Petrosino J."/>
            <person name="Highlander S."/>
            <person name="Gibbs R."/>
        </authorList>
    </citation>
    <scope>NUCLEOTIDE SEQUENCE [LARGE SCALE GENOMIC DNA]</scope>
    <source>
        <strain evidence="2">ATCC 33707</strain>
    </source>
</reference>
<evidence type="ECO:0000259" key="1">
    <source>
        <dbReference type="Pfam" id="PF14594"/>
    </source>
</evidence>
<organism evidence="2 3">
    <name type="scientific">Prescottella equi ATCC 33707</name>
    <dbReference type="NCBI Taxonomy" id="525370"/>
    <lineage>
        <taxon>Bacteria</taxon>
        <taxon>Bacillati</taxon>
        <taxon>Actinomycetota</taxon>
        <taxon>Actinomycetes</taxon>
        <taxon>Mycobacteriales</taxon>
        <taxon>Nocardiaceae</taxon>
        <taxon>Prescottella</taxon>
    </lineage>
</organism>
<dbReference type="Pfam" id="PF14594">
    <property type="entry name" value="Sipho_Gp37"/>
    <property type="match status" value="1"/>
</dbReference>
<accession>E9T0M8</accession>